<name>A0A3S4RGH9_MYCCI</name>
<gene>
    <name evidence="3" type="ORF">NCTC10485_02049</name>
</gene>
<feature type="signal peptide" evidence="2">
    <location>
        <begin position="1"/>
        <end position="28"/>
    </location>
</feature>
<protein>
    <recommendedName>
        <fullName evidence="5">Secreted protein</fullName>
    </recommendedName>
</protein>
<accession>A0A3S4RGH9</accession>
<keyword evidence="4" id="KW-1185">Reference proteome</keyword>
<keyword evidence="2" id="KW-0732">Signal</keyword>
<dbReference type="OrthoDB" id="4762021at2"/>
<dbReference type="RefSeq" id="WP_126333647.1">
    <property type="nucleotide sequence ID" value="NZ_AP022604.1"/>
</dbReference>
<dbReference type="Proteomes" id="UP000282551">
    <property type="component" value="Chromosome"/>
</dbReference>
<sequence>MSRPAPTVAAAALLFLGAALIVPATASADPDPTPSEPIPAGESAPEPELYNVTYRARIDGVARGALITYKLNDTQVQSADPTMLPGRTFEAQTVLSDADLAGMQISIQWPYSANLHCEILVDDAIVAMADEFIKPRLTPVDDEPDYGKLMCGAPLVNPVDLPPVDLPPIDEVPGEPAPEPPVEPAA</sequence>
<dbReference type="EMBL" id="LR134355">
    <property type="protein sequence ID" value="VEG47762.1"/>
    <property type="molecule type" value="Genomic_DNA"/>
</dbReference>
<proteinExistence type="predicted"/>
<feature type="region of interest" description="Disordered" evidence="1">
    <location>
        <begin position="162"/>
        <end position="186"/>
    </location>
</feature>
<feature type="chain" id="PRO_5018723100" description="Secreted protein" evidence="2">
    <location>
        <begin position="29"/>
        <end position="186"/>
    </location>
</feature>
<organism evidence="3 4">
    <name type="scientific">Mycolicibacterium chitae</name>
    <name type="common">Mycobacterium chitae</name>
    <dbReference type="NCBI Taxonomy" id="1792"/>
    <lineage>
        <taxon>Bacteria</taxon>
        <taxon>Bacillati</taxon>
        <taxon>Actinomycetota</taxon>
        <taxon>Actinomycetes</taxon>
        <taxon>Mycobacteriales</taxon>
        <taxon>Mycobacteriaceae</taxon>
        <taxon>Mycolicibacterium</taxon>
    </lineage>
</organism>
<reference evidence="3 4" key="1">
    <citation type="submission" date="2018-12" db="EMBL/GenBank/DDBJ databases">
        <authorList>
            <consortium name="Pathogen Informatics"/>
        </authorList>
    </citation>
    <scope>NUCLEOTIDE SEQUENCE [LARGE SCALE GENOMIC DNA]</scope>
    <source>
        <strain evidence="3 4">NCTC10485</strain>
    </source>
</reference>
<feature type="compositionally biased region" description="Pro residues" evidence="1">
    <location>
        <begin position="175"/>
        <end position="186"/>
    </location>
</feature>
<evidence type="ECO:0000313" key="3">
    <source>
        <dbReference type="EMBL" id="VEG47762.1"/>
    </source>
</evidence>
<evidence type="ECO:0008006" key="5">
    <source>
        <dbReference type="Google" id="ProtNLM"/>
    </source>
</evidence>
<dbReference type="AlphaFoldDB" id="A0A3S4RGH9"/>
<evidence type="ECO:0000256" key="1">
    <source>
        <dbReference type="SAM" id="MobiDB-lite"/>
    </source>
</evidence>
<evidence type="ECO:0000313" key="4">
    <source>
        <dbReference type="Proteomes" id="UP000282551"/>
    </source>
</evidence>
<evidence type="ECO:0000256" key="2">
    <source>
        <dbReference type="SAM" id="SignalP"/>
    </source>
</evidence>
<feature type="region of interest" description="Disordered" evidence="1">
    <location>
        <begin position="27"/>
        <end position="46"/>
    </location>
</feature>